<keyword evidence="3" id="KW-1185">Reference proteome</keyword>
<feature type="transmembrane region" description="Helical" evidence="1">
    <location>
        <begin position="68"/>
        <end position="87"/>
    </location>
</feature>
<feature type="transmembrane region" description="Helical" evidence="1">
    <location>
        <begin position="36"/>
        <end position="56"/>
    </location>
</feature>
<proteinExistence type="predicted"/>
<dbReference type="Proteomes" id="UP000612585">
    <property type="component" value="Unassembled WGS sequence"/>
</dbReference>
<gene>
    <name evidence="2" type="ORF">Vau01_067080</name>
</gene>
<feature type="transmembrane region" description="Helical" evidence="1">
    <location>
        <begin position="99"/>
        <end position="116"/>
    </location>
</feature>
<sequence length="117" mass="12180">MTLLRSILVLVHLVGFAMLLGGFLAQFVAGRYELSVIMRIGLGAAIGSGLLLAIPFPDDIELNHAKLAVKLGIAVLIAALFGVYSVTTRRGGAGNRTQFAAIGVLAFTNAAVAALWT</sequence>
<dbReference type="EMBL" id="BOPG01000045">
    <property type="protein sequence ID" value="GIJ59192.1"/>
    <property type="molecule type" value="Genomic_DNA"/>
</dbReference>
<evidence type="ECO:0000313" key="3">
    <source>
        <dbReference type="Proteomes" id="UP000612585"/>
    </source>
</evidence>
<keyword evidence="1" id="KW-0812">Transmembrane</keyword>
<feature type="transmembrane region" description="Helical" evidence="1">
    <location>
        <begin position="6"/>
        <end position="29"/>
    </location>
</feature>
<dbReference type="RefSeq" id="WP_204000999.1">
    <property type="nucleotide sequence ID" value="NZ_BOPG01000045.1"/>
</dbReference>
<accession>A0A8J3Z8U3</accession>
<comment type="caution">
    <text evidence="2">The sequence shown here is derived from an EMBL/GenBank/DDBJ whole genome shotgun (WGS) entry which is preliminary data.</text>
</comment>
<evidence type="ECO:0008006" key="4">
    <source>
        <dbReference type="Google" id="ProtNLM"/>
    </source>
</evidence>
<reference evidence="2" key="1">
    <citation type="submission" date="2021-01" db="EMBL/GenBank/DDBJ databases">
        <title>Whole genome shotgun sequence of Virgisporangium aurantiacum NBRC 16421.</title>
        <authorList>
            <person name="Komaki H."/>
            <person name="Tamura T."/>
        </authorList>
    </citation>
    <scope>NUCLEOTIDE SEQUENCE</scope>
    <source>
        <strain evidence="2">NBRC 16421</strain>
    </source>
</reference>
<dbReference type="AlphaFoldDB" id="A0A8J3Z8U3"/>
<name>A0A8J3Z8U3_9ACTN</name>
<protein>
    <recommendedName>
        <fullName evidence="4">Fe-S protein</fullName>
    </recommendedName>
</protein>
<keyword evidence="1" id="KW-1133">Transmembrane helix</keyword>
<evidence type="ECO:0000313" key="2">
    <source>
        <dbReference type="EMBL" id="GIJ59192.1"/>
    </source>
</evidence>
<organism evidence="2 3">
    <name type="scientific">Virgisporangium aurantiacum</name>
    <dbReference type="NCBI Taxonomy" id="175570"/>
    <lineage>
        <taxon>Bacteria</taxon>
        <taxon>Bacillati</taxon>
        <taxon>Actinomycetota</taxon>
        <taxon>Actinomycetes</taxon>
        <taxon>Micromonosporales</taxon>
        <taxon>Micromonosporaceae</taxon>
        <taxon>Virgisporangium</taxon>
    </lineage>
</organism>
<keyword evidence="1" id="KW-0472">Membrane</keyword>
<evidence type="ECO:0000256" key="1">
    <source>
        <dbReference type="SAM" id="Phobius"/>
    </source>
</evidence>